<dbReference type="Gene3D" id="1.10.238.10">
    <property type="entry name" value="EF-hand"/>
    <property type="match status" value="1"/>
</dbReference>
<evidence type="ECO:0000256" key="4">
    <source>
        <dbReference type="ARBA" id="ARBA00022692"/>
    </source>
</evidence>
<keyword evidence="4 12" id="KW-0812">Transmembrane</keyword>
<dbReference type="PANTHER" id="PTHR10037:SF62">
    <property type="entry name" value="SODIUM CHANNEL PROTEIN 60E"/>
    <property type="match status" value="1"/>
</dbReference>
<dbReference type="EMBL" id="JANPWB010000002">
    <property type="protein sequence ID" value="KAJ1210029.1"/>
    <property type="molecule type" value="Genomic_DNA"/>
</dbReference>
<comment type="similarity">
    <text evidence="12">Belongs to the sodium channel (TC 1.A.1.10) family.</text>
</comment>
<evidence type="ECO:0000256" key="9">
    <source>
        <dbReference type="ARBA" id="ARBA00023136"/>
    </source>
</evidence>
<gene>
    <name evidence="15" type="ORF">NDU88_005397</name>
</gene>
<dbReference type="Gene3D" id="1.20.120.350">
    <property type="entry name" value="Voltage-gated potassium channels. Chain C"/>
    <property type="match status" value="1"/>
</dbReference>
<feature type="domain" description="Voltage-dependent L-type calcium channel IQ-associated" evidence="14">
    <location>
        <begin position="233"/>
        <end position="268"/>
    </location>
</feature>
<dbReference type="InterPro" id="IPR001696">
    <property type="entry name" value="Na_channel_asu"/>
</dbReference>
<dbReference type="PANTHER" id="PTHR10037">
    <property type="entry name" value="VOLTAGE-GATED CATION CHANNEL CALCIUM AND SODIUM"/>
    <property type="match status" value="1"/>
</dbReference>
<comment type="caution">
    <text evidence="15">The sequence shown here is derived from an EMBL/GenBank/DDBJ whole genome shotgun (WGS) entry which is preliminary data.</text>
</comment>
<dbReference type="Proteomes" id="UP001066276">
    <property type="component" value="Chromosome 1_2"/>
</dbReference>
<evidence type="ECO:0000313" key="15">
    <source>
        <dbReference type="EMBL" id="KAJ1210029.1"/>
    </source>
</evidence>
<dbReference type="InterPro" id="IPR027359">
    <property type="entry name" value="Volt_channel_dom_sf"/>
</dbReference>
<evidence type="ECO:0000256" key="11">
    <source>
        <dbReference type="ARBA" id="ARBA00023303"/>
    </source>
</evidence>
<evidence type="ECO:0000256" key="3">
    <source>
        <dbReference type="ARBA" id="ARBA00022475"/>
    </source>
</evidence>
<evidence type="ECO:0000256" key="8">
    <source>
        <dbReference type="ARBA" id="ARBA00023065"/>
    </source>
</evidence>
<keyword evidence="16" id="KW-1185">Reference proteome</keyword>
<dbReference type="Gene3D" id="1.10.287.70">
    <property type="match status" value="1"/>
</dbReference>
<dbReference type="Pfam" id="PF16905">
    <property type="entry name" value="GPHH"/>
    <property type="match status" value="1"/>
</dbReference>
<dbReference type="InterPro" id="IPR031649">
    <property type="entry name" value="GPHH_dom"/>
</dbReference>
<dbReference type="PRINTS" id="PR00170">
    <property type="entry name" value="NACHANNEL"/>
</dbReference>
<keyword evidence="7 12" id="KW-1133">Transmembrane helix</keyword>
<evidence type="ECO:0000256" key="6">
    <source>
        <dbReference type="ARBA" id="ARBA00022882"/>
    </source>
</evidence>
<dbReference type="InterPro" id="IPR043203">
    <property type="entry name" value="VGCC_Ca_Na"/>
</dbReference>
<evidence type="ECO:0000256" key="2">
    <source>
        <dbReference type="ARBA" id="ARBA00022448"/>
    </source>
</evidence>
<reference evidence="15" key="1">
    <citation type="journal article" date="2022" name="bioRxiv">
        <title>Sequencing and chromosome-scale assembly of the giantPleurodeles waltlgenome.</title>
        <authorList>
            <person name="Brown T."/>
            <person name="Elewa A."/>
            <person name="Iarovenko S."/>
            <person name="Subramanian E."/>
            <person name="Araus A.J."/>
            <person name="Petzold A."/>
            <person name="Susuki M."/>
            <person name="Suzuki K.-i.T."/>
            <person name="Hayashi T."/>
            <person name="Toyoda A."/>
            <person name="Oliveira C."/>
            <person name="Osipova E."/>
            <person name="Leigh N.D."/>
            <person name="Simon A."/>
            <person name="Yun M.H."/>
        </authorList>
    </citation>
    <scope>NUCLEOTIDE SEQUENCE</scope>
    <source>
        <strain evidence="15">20211129_DDA</strain>
        <tissue evidence="15">Liver</tissue>
    </source>
</reference>
<proteinExistence type="inferred from homology"/>
<evidence type="ECO:0000256" key="5">
    <source>
        <dbReference type="ARBA" id="ARBA00022737"/>
    </source>
</evidence>
<keyword evidence="5" id="KW-0677">Repeat</keyword>
<organism evidence="15 16">
    <name type="scientific">Pleurodeles waltl</name>
    <name type="common">Iberian ribbed newt</name>
    <dbReference type="NCBI Taxonomy" id="8319"/>
    <lineage>
        <taxon>Eukaryota</taxon>
        <taxon>Metazoa</taxon>
        <taxon>Chordata</taxon>
        <taxon>Craniata</taxon>
        <taxon>Vertebrata</taxon>
        <taxon>Euteleostomi</taxon>
        <taxon>Amphibia</taxon>
        <taxon>Batrachia</taxon>
        <taxon>Caudata</taxon>
        <taxon>Salamandroidea</taxon>
        <taxon>Salamandridae</taxon>
        <taxon>Pleurodelinae</taxon>
        <taxon>Pleurodeles</taxon>
    </lineage>
</organism>
<dbReference type="SUPFAM" id="SSF81324">
    <property type="entry name" value="Voltage-gated potassium channels"/>
    <property type="match status" value="1"/>
</dbReference>
<keyword evidence="6 12" id="KW-0851">Voltage-gated channel</keyword>
<dbReference type="GO" id="GO:0022843">
    <property type="term" value="F:voltage-gated monoatomic cation channel activity"/>
    <property type="evidence" value="ECO:0007669"/>
    <property type="project" value="UniProtKB-ARBA"/>
</dbReference>
<feature type="transmembrane region" description="Helical" evidence="12">
    <location>
        <begin position="15"/>
        <end position="37"/>
    </location>
</feature>
<keyword evidence="2 12" id="KW-0813">Transport</keyword>
<evidence type="ECO:0000259" key="13">
    <source>
        <dbReference type="Pfam" id="PF00520"/>
    </source>
</evidence>
<dbReference type="GO" id="GO:0019228">
    <property type="term" value="P:neuronal action potential"/>
    <property type="evidence" value="ECO:0007669"/>
    <property type="project" value="TreeGrafter"/>
</dbReference>
<keyword evidence="12" id="KW-0894">Sodium channel</keyword>
<dbReference type="AlphaFoldDB" id="A0AAV7WAB4"/>
<comment type="subcellular location">
    <subcellularLocation>
        <location evidence="1 12">Cell membrane</location>
        <topology evidence="1 12">Multi-pass membrane protein</topology>
    </subcellularLocation>
</comment>
<dbReference type="InterPro" id="IPR005821">
    <property type="entry name" value="Ion_trans_dom"/>
</dbReference>
<keyword evidence="9 12" id="KW-0472">Membrane</keyword>
<keyword evidence="8 12" id="KW-0406">Ion transport</keyword>
<dbReference type="GO" id="GO:0086010">
    <property type="term" value="P:membrane depolarization during action potential"/>
    <property type="evidence" value="ECO:0007669"/>
    <property type="project" value="TreeGrafter"/>
</dbReference>
<dbReference type="GO" id="GO:0005248">
    <property type="term" value="F:voltage-gated sodium channel activity"/>
    <property type="evidence" value="ECO:0007669"/>
    <property type="project" value="InterPro"/>
</dbReference>
<feature type="transmembrane region" description="Helical" evidence="12">
    <location>
        <begin position="103"/>
        <end position="136"/>
    </location>
</feature>
<keyword evidence="10" id="KW-1015">Disulfide bond</keyword>
<keyword evidence="11 12" id="KW-0407">Ion channel</keyword>
<dbReference type="GO" id="GO:0001518">
    <property type="term" value="C:voltage-gated sodium channel complex"/>
    <property type="evidence" value="ECO:0007669"/>
    <property type="project" value="UniProtKB-UniRule"/>
</dbReference>
<comment type="function">
    <text evidence="12">Mediates the voltage-dependent sodium ion permeability of excitable membranes. Assuming opened or closed conformations in response to the voltage difference across the membrane, the protein forms a sodium-selective channel through which Na(+) ions may pass in accordance with their electrochemical gradient.</text>
</comment>
<keyword evidence="3" id="KW-1003">Cell membrane</keyword>
<comment type="caution">
    <text evidence="12">Lacks conserved residue(s) required for the propagation of feature annotation.</text>
</comment>
<keyword evidence="12" id="KW-0739">Sodium transport</keyword>
<keyword evidence="12" id="KW-0915">Sodium</keyword>
<name>A0AAV7WAB4_PLEWA</name>
<evidence type="ECO:0000256" key="12">
    <source>
        <dbReference type="RuleBase" id="RU361132"/>
    </source>
</evidence>
<feature type="domain" description="Ion transport" evidence="13">
    <location>
        <begin position="2"/>
        <end position="221"/>
    </location>
</feature>
<feature type="transmembrane region" description="Helical" evidence="12">
    <location>
        <begin position="185"/>
        <end position="211"/>
    </location>
</feature>
<evidence type="ECO:0000313" key="16">
    <source>
        <dbReference type="Proteomes" id="UP001066276"/>
    </source>
</evidence>
<accession>A0AAV7WAB4</accession>
<evidence type="ECO:0000256" key="7">
    <source>
        <dbReference type="ARBA" id="ARBA00022989"/>
    </source>
</evidence>
<evidence type="ECO:0000256" key="1">
    <source>
        <dbReference type="ARBA" id="ARBA00004651"/>
    </source>
</evidence>
<evidence type="ECO:0000256" key="10">
    <source>
        <dbReference type="ARBA" id="ARBA00023157"/>
    </source>
</evidence>
<dbReference type="Pfam" id="PF00520">
    <property type="entry name" value="Ion_trans"/>
    <property type="match status" value="1"/>
</dbReference>
<feature type="transmembrane region" description="Helical" evidence="12">
    <location>
        <begin position="49"/>
        <end position="67"/>
    </location>
</feature>
<protein>
    <recommendedName>
        <fullName evidence="12">Sodium channel protein</fullName>
    </recommendedName>
</protein>
<evidence type="ECO:0000259" key="14">
    <source>
        <dbReference type="Pfam" id="PF16905"/>
    </source>
</evidence>
<sequence>MAFDHNNISLFHVTILNWIIIAFTVLFTTETTLKLIALRRYYFTQAWNIFDIVIIVLSIVGIVLESVADRINFSLTILRVFRVARLGRLILLIRSIRGIRNLLFTLIISIPALFNIGLLLAMIMSIYAVLGMALFSNLPRTDVITDMVNFETFKNSLILLFRLATAAGWNDILKQMLQSQLQAPVVCILFMLSYVLITFIVIINMYVAVIIENFNEVQEQELAGLTDDDFVMFYAVWSKYDPDATEFIEYEHLSSFLDELKPPLRISKPNTVKIAALNFPVASNKKLHCLDILKTLSIVIVGGVKETATWRELYKRINEKSLKRFPGRVPMRTITTTLMIWKEFKAAITIQQTFRQWRMTKALGSRQETQDQLQSCCDEV</sequence>